<name>A0A3N4JHE1_9PEZI</name>
<dbReference type="Proteomes" id="UP000276215">
    <property type="component" value="Unassembled WGS sequence"/>
</dbReference>
<feature type="compositionally biased region" description="Basic residues" evidence="1">
    <location>
        <begin position="286"/>
        <end position="303"/>
    </location>
</feature>
<reference evidence="2 3" key="1">
    <citation type="journal article" date="2018" name="Nat. Ecol. Evol.">
        <title>Pezizomycetes genomes reveal the molecular basis of ectomycorrhizal truffle lifestyle.</title>
        <authorList>
            <person name="Murat C."/>
            <person name="Payen T."/>
            <person name="Noel B."/>
            <person name="Kuo A."/>
            <person name="Morin E."/>
            <person name="Chen J."/>
            <person name="Kohler A."/>
            <person name="Krizsan K."/>
            <person name="Balestrini R."/>
            <person name="Da Silva C."/>
            <person name="Montanini B."/>
            <person name="Hainaut M."/>
            <person name="Levati E."/>
            <person name="Barry K.W."/>
            <person name="Belfiori B."/>
            <person name="Cichocki N."/>
            <person name="Clum A."/>
            <person name="Dockter R.B."/>
            <person name="Fauchery L."/>
            <person name="Guy J."/>
            <person name="Iotti M."/>
            <person name="Le Tacon F."/>
            <person name="Lindquist E.A."/>
            <person name="Lipzen A."/>
            <person name="Malagnac F."/>
            <person name="Mello A."/>
            <person name="Molinier V."/>
            <person name="Miyauchi S."/>
            <person name="Poulain J."/>
            <person name="Riccioni C."/>
            <person name="Rubini A."/>
            <person name="Sitrit Y."/>
            <person name="Splivallo R."/>
            <person name="Traeger S."/>
            <person name="Wang M."/>
            <person name="Zifcakova L."/>
            <person name="Wipf D."/>
            <person name="Zambonelli A."/>
            <person name="Paolocci F."/>
            <person name="Nowrousian M."/>
            <person name="Ottonello S."/>
            <person name="Baldrian P."/>
            <person name="Spatafora J.W."/>
            <person name="Henrissat B."/>
            <person name="Nagy L.G."/>
            <person name="Aury J.M."/>
            <person name="Wincker P."/>
            <person name="Grigoriev I.V."/>
            <person name="Bonfante P."/>
            <person name="Martin F.M."/>
        </authorList>
    </citation>
    <scope>NUCLEOTIDE SEQUENCE [LARGE SCALE GENOMIC DNA]</scope>
    <source>
        <strain evidence="2 3">120613-1</strain>
    </source>
</reference>
<evidence type="ECO:0000313" key="2">
    <source>
        <dbReference type="EMBL" id="RPA97685.1"/>
    </source>
</evidence>
<protein>
    <submittedName>
        <fullName evidence="2">Uncharacterized protein</fullName>
    </submittedName>
</protein>
<feature type="region of interest" description="Disordered" evidence="1">
    <location>
        <begin position="698"/>
        <end position="764"/>
    </location>
</feature>
<feature type="compositionally biased region" description="Basic and acidic residues" evidence="1">
    <location>
        <begin position="135"/>
        <end position="144"/>
    </location>
</feature>
<dbReference type="STRING" id="1336337.A0A3N4JHE1"/>
<feature type="compositionally biased region" description="Low complexity" evidence="1">
    <location>
        <begin position="854"/>
        <end position="869"/>
    </location>
</feature>
<feature type="compositionally biased region" description="Acidic residues" evidence="1">
    <location>
        <begin position="912"/>
        <end position="927"/>
    </location>
</feature>
<feature type="compositionally biased region" description="Pro residues" evidence="1">
    <location>
        <begin position="35"/>
        <end position="44"/>
    </location>
</feature>
<evidence type="ECO:0000313" key="3">
    <source>
        <dbReference type="Proteomes" id="UP000276215"/>
    </source>
</evidence>
<keyword evidence="3" id="KW-1185">Reference proteome</keyword>
<organism evidence="2 3">
    <name type="scientific">Choiromyces venosus 120613-1</name>
    <dbReference type="NCBI Taxonomy" id="1336337"/>
    <lineage>
        <taxon>Eukaryota</taxon>
        <taxon>Fungi</taxon>
        <taxon>Dikarya</taxon>
        <taxon>Ascomycota</taxon>
        <taxon>Pezizomycotina</taxon>
        <taxon>Pezizomycetes</taxon>
        <taxon>Pezizales</taxon>
        <taxon>Tuberaceae</taxon>
        <taxon>Choiromyces</taxon>
    </lineage>
</organism>
<feature type="compositionally biased region" description="Polar residues" evidence="1">
    <location>
        <begin position="219"/>
        <end position="234"/>
    </location>
</feature>
<dbReference type="EMBL" id="ML120402">
    <property type="protein sequence ID" value="RPA97685.1"/>
    <property type="molecule type" value="Genomic_DNA"/>
</dbReference>
<feature type="compositionally biased region" description="Basic and acidic residues" evidence="1">
    <location>
        <begin position="354"/>
        <end position="363"/>
    </location>
</feature>
<evidence type="ECO:0000256" key="1">
    <source>
        <dbReference type="SAM" id="MobiDB-lite"/>
    </source>
</evidence>
<feature type="compositionally biased region" description="Pro residues" evidence="1">
    <location>
        <begin position="716"/>
        <end position="726"/>
    </location>
</feature>
<accession>A0A3N4JHE1</accession>
<feature type="region of interest" description="Disordered" evidence="1">
    <location>
        <begin position="854"/>
        <end position="873"/>
    </location>
</feature>
<proteinExistence type="predicted"/>
<dbReference type="AlphaFoldDB" id="A0A3N4JHE1"/>
<feature type="compositionally biased region" description="Acidic residues" evidence="1">
    <location>
        <begin position="104"/>
        <end position="121"/>
    </location>
</feature>
<feature type="compositionally biased region" description="Basic and acidic residues" evidence="1">
    <location>
        <begin position="235"/>
        <end position="273"/>
    </location>
</feature>
<gene>
    <name evidence="2" type="ORF">L873DRAFT_1103817</name>
</gene>
<feature type="region of interest" description="Disordered" evidence="1">
    <location>
        <begin position="1"/>
        <end position="363"/>
    </location>
</feature>
<feature type="region of interest" description="Disordered" evidence="1">
    <location>
        <begin position="906"/>
        <end position="939"/>
    </location>
</feature>
<feature type="compositionally biased region" description="Basic residues" evidence="1">
    <location>
        <begin position="145"/>
        <end position="160"/>
    </location>
</feature>
<feature type="compositionally biased region" description="Low complexity" evidence="1">
    <location>
        <begin position="19"/>
        <end position="34"/>
    </location>
</feature>
<sequence>MARRKAVAAVERDEEVRVTRTTRSRAAQAAQQAAPSPPPPPPAPRGRTTTKSTSRKRKSSVSSDEDDELATKKANIRTSSSPAPPVNRGKKAAIKNARGRHDEMDVEGPENVEELPVDETEHETGQNLPMDEDQENVKVEAEAKKPKKTRKAPAKKRGAQKKVAVPDSGIRKGRKPGRKFDGPQVQAQAEVEMSATDDAGDGEASAVTSSMLTEEKTDTPPSSFIVQENSNAATEDTKVQVEEPEKVIEASTRKRGAKKMEVASEPVEPKVETSEETTTTNVEKPKAKRGRKPGQKNTKKGGKKAPAVKPEAEEEEEAPIQGPNIEGGSIHEGSLEETNAEGATADKNTLLGADVREEKDKEVKIEEAPVDQVSVEETITDAVADIQATKVEEARVEEPKADAAMTEEAILEENAVNVAVLDESAVGELTVESTAFDKVPEIPMVEGEAKAEVEVEEAKVLESSVVPAEMKEVVVEESVVEEAALEHVATGDTVVDGAPELEVTQVEEAEMVEKIVEDISVEEAGGKDSDLDAEKTIAENADPEPKAVESEVSEVVEKAIAVQQPSSPDTGDAIEDVVDETTVPTGILAESTNDVTNTATSIAVEPTGDNTIDSITMAQAESNAPEGRIYEDEDGQLIAEGSTKNTKKSSLNLADAAGSDIEAEIKDRRHMFSSLKRKSRLSEPVEGNVADILGIDGIHKRRSTGGGLPLPKRPRVTPPPMQPPSTPATISPSPRKIASPGAETTPRSRGGPLTTPVKPLGPFLMPPATPEAVAGIGRSPTKGSTPLKLVSDDDGTVVITTEGARRRGQEMAQRHLQHYQCVFQKLRADFEAAEGFQQAYQDVMRRAFPPIGPSGSAGLSSSPPALLALEGHGLGDGDDSFDRSFDRSISPDRSSIIWAWDIEHKGIGSQDTEGEDDTADDAGDEASEATGDPLNVEKV</sequence>
<dbReference type="OrthoDB" id="5417953at2759"/>